<dbReference type="Proteomes" id="UP000187735">
    <property type="component" value="Chromosome"/>
</dbReference>
<dbReference type="OrthoDB" id="281647at2"/>
<dbReference type="RefSeq" id="WP_077024904.1">
    <property type="nucleotide sequence ID" value="NZ_CP017641.1"/>
</dbReference>
<accession>A0A1P8WHC2</accession>
<evidence type="ECO:0000256" key="1">
    <source>
        <dbReference type="SAM" id="Phobius"/>
    </source>
</evidence>
<keyword evidence="3" id="KW-1185">Reference proteome</keyword>
<dbReference type="NCBIfam" id="TIGR02532">
    <property type="entry name" value="IV_pilin_GFxxxE"/>
    <property type="match status" value="1"/>
</dbReference>
<keyword evidence="1" id="KW-0812">Transmembrane</keyword>
<dbReference type="Pfam" id="PF07963">
    <property type="entry name" value="N_methyl"/>
    <property type="match status" value="1"/>
</dbReference>
<dbReference type="STRING" id="1891926.Fuma_03061"/>
<evidence type="ECO:0000313" key="3">
    <source>
        <dbReference type="Proteomes" id="UP000187735"/>
    </source>
</evidence>
<name>A0A1P8WHC2_9PLAN</name>
<keyword evidence="1" id="KW-0472">Membrane</keyword>
<organism evidence="2 3">
    <name type="scientific">Fuerstiella marisgermanici</name>
    <dbReference type="NCBI Taxonomy" id="1891926"/>
    <lineage>
        <taxon>Bacteria</taxon>
        <taxon>Pseudomonadati</taxon>
        <taxon>Planctomycetota</taxon>
        <taxon>Planctomycetia</taxon>
        <taxon>Planctomycetales</taxon>
        <taxon>Planctomycetaceae</taxon>
        <taxon>Fuerstiella</taxon>
    </lineage>
</organism>
<evidence type="ECO:0000313" key="2">
    <source>
        <dbReference type="EMBL" id="APZ93443.1"/>
    </source>
</evidence>
<dbReference type="KEGG" id="fmr:Fuma_03061"/>
<keyword evidence="1" id="KW-1133">Transmembrane helix</keyword>
<sequence>MRRATLHQRRRGFSLIEVIVATAILMGSVIVLARLAGMGRTTGQKAQRYDEAQRVCEQTLNEIVLGLRPLEPVQQAQLQPAAAFADETDLNAEASSAAALFSVQRSEQQWTYSVLTQPVDEVPGLTLLSVVVKSVVPEGSIARPTTFRLNRWVRISPSEESASDMESGLLGDIR</sequence>
<feature type="transmembrane region" description="Helical" evidence="1">
    <location>
        <begin position="12"/>
        <end position="36"/>
    </location>
</feature>
<dbReference type="EMBL" id="CP017641">
    <property type="protein sequence ID" value="APZ93443.1"/>
    <property type="molecule type" value="Genomic_DNA"/>
</dbReference>
<gene>
    <name evidence="2" type="ORF">Fuma_03061</name>
</gene>
<reference evidence="2 3" key="1">
    <citation type="journal article" date="2016" name="Front. Microbiol.">
        <title>Fuerstia marisgermanicae gen. nov., sp. nov., an Unusual Member of the Phylum Planctomycetes from the German Wadden Sea.</title>
        <authorList>
            <person name="Kohn T."/>
            <person name="Heuer A."/>
            <person name="Jogler M."/>
            <person name="Vollmers J."/>
            <person name="Boedeker C."/>
            <person name="Bunk B."/>
            <person name="Rast P."/>
            <person name="Borchert D."/>
            <person name="Glockner I."/>
            <person name="Freese H.M."/>
            <person name="Klenk H.P."/>
            <person name="Overmann J."/>
            <person name="Kaster A.K."/>
            <person name="Rohde M."/>
            <person name="Wiegand S."/>
            <person name="Jogler C."/>
        </authorList>
    </citation>
    <scope>NUCLEOTIDE SEQUENCE [LARGE SCALE GENOMIC DNA]</scope>
    <source>
        <strain evidence="2 3">NH11</strain>
    </source>
</reference>
<dbReference type="InterPro" id="IPR012902">
    <property type="entry name" value="N_methyl_site"/>
</dbReference>
<proteinExistence type="predicted"/>
<dbReference type="AlphaFoldDB" id="A0A1P8WHC2"/>
<protein>
    <submittedName>
        <fullName evidence="2">Tfp pilus assembly protein PilV</fullName>
    </submittedName>
</protein>